<dbReference type="SUPFAM" id="SSF51445">
    <property type="entry name" value="(Trans)glycosidases"/>
    <property type="match status" value="1"/>
</dbReference>
<dbReference type="Pfam" id="PF02838">
    <property type="entry name" value="Glyco_hydro_20b"/>
    <property type="match status" value="1"/>
</dbReference>
<evidence type="ECO:0000313" key="13">
    <source>
        <dbReference type="Proteomes" id="UP001163046"/>
    </source>
</evidence>
<dbReference type="InterPro" id="IPR013783">
    <property type="entry name" value="Ig-like_fold"/>
</dbReference>
<dbReference type="SUPFAM" id="SSF55545">
    <property type="entry name" value="beta-N-acetylhexosaminidase-like domain"/>
    <property type="match status" value="1"/>
</dbReference>
<evidence type="ECO:0000259" key="9">
    <source>
        <dbReference type="Pfam" id="PF00728"/>
    </source>
</evidence>
<dbReference type="EMBL" id="MU826834">
    <property type="protein sequence ID" value="KAJ7372789.1"/>
    <property type="molecule type" value="Genomic_DNA"/>
</dbReference>
<dbReference type="InterPro" id="IPR014756">
    <property type="entry name" value="Ig_E-set"/>
</dbReference>
<dbReference type="SUPFAM" id="SSF81296">
    <property type="entry name" value="E set domains"/>
    <property type="match status" value="1"/>
</dbReference>
<dbReference type="InterPro" id="IPR029018">
    <property type="entry name" value="Hex-like_dom2"/>
</dbReference>
<dbReference type="PANTHER" id="PTHR22600">
    <property type="entry name" value="BETA-HEXOSAMINIDASE"/>
    <property type="match status" value="1"/>
</dbReference>
<evidence type="ECO:0000256" key="8">
    <source>
        <dbReference type="SAM" id="Phobius"/>
    </source>
</evidence>
<dbReference type="Gene3D" id="3.20.20.80">
    <property type="entry name" value="Glycosidases"/>
    <property type="match status" value="1"/>
</dbReference>
<dbReference type="CDD" id="cd06569">
    <property type="entry name" value="GH20_Sm-chitobiase-like"/>
    <property type="match status" value="1"/>
</dbReference>
<dbReference type="PANTHER" id="PTHR22600:SF57">
    <property type="entry name" value="BETA-N-ACETYLHEXOSAMINIDASE"/>
    <property type="match status" value="1"/>
</dbReference>
<keyword evidence="5" id="KW-0326">Glycosidase</keyword>
<evidence type="ECO:0000256" key="5">
    <source>
        <dbReference type="ARBA" id="ARBA00023295"/>
    </source>
</evidence>
<dbReference type="OrthoDB" id="428480at2759"/>
<dbReference type="GO" id="GO:0030203">
    <property type="term" value="P:glycosaminoglycan metabolic process"/>
    <property type="evidence" value="ECO:0007669"/>
    <property type="project" value="TreeGrafter"/>
</dbReference>
<keyword evidence="13" id="KW-1185">Reference proteome</keyword>
<dbReference type="AlphaFoldDB" id="A0A9W9Z3W8"/>
<evidence type="ECO:0000259" key="10">
    <source>
        <dbReference type="Pfam" id="PF02838"/>
    </source>
</evidence>
<dbReference type="InterPro" id="IPR015883">
    <property type="entry name" value="Glyco_hydro_20_cat"/>
</dbReference>
<dbReference type="Proteomes" id="UP001163046">
    <property type="component" value="Unassembled WGS sequence"/>
</dbReference>
<dbReference type="GO" id="GO:0016020">
    <property type="term" value="C:membrane"/>
    <property type="evidence" value="ECO:0007669"/>
    <property type="project" value="TreeGrafter"/>
</dbReference>
<protein>
    <recommendedName>
        <fullName evidence="3">beta-N-acetylhexosaminidase</fullName>
        <ecNumber evidence="3">3.2.1.52</ecNumber>
    </recommendedName>
</protein>
<name>A0A9W9Z3W8_9CNID</name>
<comment type="similarity">
    <text evidence="2">Belongs to the glycosyl hydrolase 20 family.</text>
</comment>
<feature type="domain" description="Chitobiase C-terminal" evidence="11">
    <location>
        <begin position="605"/>
        <end position="677"/>
    </location>
</feature>
<dbReference type="Gene3D" id="3.30.379.10">
    <property type="entry name" value="Chitobiase/beta-hexosaminidase domain 2-like"/>
    <property type="match status" value="1"/>
</dbReference>
<sequence>MDEIDFVSYSVEHEDGVFCCNTPDGSTRNQALCTIRSTKDQKMFLVISIVLLFIATVNVSNPLLGKDKLKLKVSTSKDTKVIKLIKGDVSVPAKGGQQFPSPDEWYSLVVDPSKELITITGKGSAGVFYGVQTLLALRNSKGRVPKVSVKDAPRYSYRGMHLDVGRNFEAKEHVLKLLDVMAMYKLNKFHFHLTDDEGWRLEIPGLPELTEVGSKRCFDLQDETCILSQLGSGPDSSTSGSGHYSVQDYKKILAYAKARHIQVIPEFDMPGHGNAAIKAMQARYDKLSAKGDKPGAEKYLLSEASDTSRYLSIQSYSDDAINPCIESTYAFVKHLVEAIVEMHKGTQPLTIFHFGGDEVAHGAWTNSTACNNLAQRLGLNISSGKIVDELKDYFVQRVANITADHNLELAGWEDGLMSFKDVPYERKLLRNTRVYGYAWNNIWEWGSGKRAYELANAGYQVIMSQATHLYFDHPQEPDPEERGFYWATRFTDTRKVFGFMPDDLFANVETNRSGYPLTREELCEKAGMCSNLTKKENIVGMQGHLWSETVRTADQMFAMIFPRMVALAERAWHKASWEDVSDKKERDTKRSEDWVKFANTLGYRELGRLDKMGVAYHVIPPGARVDDNKLEIANVFPGLRFQYSTDLESWKNVEEDSHLEGKINLRTSSADGVRHSRPVEVEAPSKPPSGNCSQQVTSQYVILIAVTVVLLLLMWK</sequence>
<dbReference type="CDD" id="cd02847">
    <property type="entry name" value="E_set_Chitobiase_C"/>
    <property type="match status" value="1"/>
</dbReference>
<keyword evidence="8" id="KW-0812">Transmembrane</keyword>
<evidence type="ECO:0000259" key="11">
    <source>
        <dbReference type="Pfam" id="PF03174"/>
    </source>
</evidence>
<proteinExistence type="inferred from homology"/>
<dbReference type="InterPro" id="IPR017853">
    <property type="entry name" value="GH"/>
</dbReference>
<feature type="domain" description="Glycoside hydrolase family 20 catalytic" evidence="9">
    <location>
        <begin position="155"/>
        <end position="574"/>
    </location>
</feature>
<reference evidence="12" key="1">
    <citation type="submission" date="2023-01" db="EMBL/GenBank/DDBJ databases">
        <title>Genome assembly of the deep-sea coral Lophelia pertusa.</title>
        <authorList>
            <person name="Herrera S."/>
            <person name="Cordes E."/>
        </authorList>
    </citation>
    <scope>NUCLEOTIDE SEQUENCE</scope>
    <source>
        <strain evidence="12">USNM1676648</strain>
        <tissue evidence="12">Polyp</tissue>
    </source>
</reference>
<accession>A0A9W9Z3W8</accession>
<dbReference type="GO" id="GO:0004563">
    <property type="term" value="F:beta-N-acetylhexosaminidase activity"/>
    <property type="evidence" value="ECO:0007669"/>
    <property type="project" value="UniProtKB-EC"/>
</dbReference>
<dbReference type="EC" id="3.2.1.52" evidence="3"/>
<feature type="region of interest" description="Disordered" evidence="7">
    <location>
        <begin position="671"/>
        <end position="691"/>
    </location>
</feature>
<comment type="catalytic activity">
    <reaction evidence="1">
        <text>Hydrolysis of terminal non-reducing N-acetyl-D-hexosamine residues in N-acetyl-beta-D-hexosaminides.</text>
        <dbReference type="EC" id="3.2.1.52"/>
    </reaction>
</comment>
<feature type="active site" description="Proton donor" evidence="6">
    <location>
        <position position="358"/>
    </location>
</feature>
<evidence type="ECO:0000256" key="2">
    <source>
        <dbReference type="ARBA" id="ARBA00006285"/>
    </source>
</evidence>
<evidence type="ECO:0000256" key="4">
    <source>
        <dbReference type="ARBA" id="ARBA00022801"/>
    </source>
</evidence>
<dbReference type="InterPro" id="IPR025705">
    <property type="entry name" value="Beta_hexosaminidase_sua/sub"/>
</dbReference>
<dbReference type="Gene3D" id="2.60.40.10">
    <property type="entry name" value="Immunoglobulins"/>
    <property type="match status" value="1"/>
</dbReference>
<dbReference type="InterPro" id="IPR004867">
    <property type="entry name" value="CHB_C_dom"/>
</dbReference>
<dbReference type="PRINTS" id="PR00738">
    <property type="entry name" value="GLHYDRLASE20"/>
</dbReference>
<keyword evidence="4" id="KW-0378">Hydrolase</keyword>
<gene>
    <name evidence="12" type="ORF">OS493_016708</name>
</gene>
<organism evidence="12 13">
    <name type="scientific">Desmophyllum pertusum</name>
    <dbReference type="NCBI Taxonomy" id="174260"/>
    <lineage>
        <taxon>Eukaryota</taxon>
        <taxon>Metazoa</taxon>
        <taxon>Cnidaria</taxon>
        <taxon>Anthozoa</taxon>
        <taxon>Hexacorallia</taxon>
        <taxon>Scleractinia</taxon>
        <taxon>Caryophylliina</taxon>
        <taxon>Caryophylliidae</taxon>
        <taxon>Desmophyllum</taxon>
    </lineage>
</organism>
<dbReference type="InterPro" id="IPR015882">
    <property type="entry name" value="HEX_bac_N"/>
</dbReference>
<evidence type="ECO:0000256" key="6">
    <source>
        <dbReference type="PIRSR" id="PIRSR625705-1"/>
    </source>
</evidence>
<feature type="transmembrane region" description="Helical" evidence="8">
    <location>
        <begin position="44"/>
        <end position="64"/>
    </location>
</feature>
<keyword evidence="8" id="KW-1133">Transmembrane helix</keyword>
<comment type="caution">
    <text evidence="12">The sequence shown here is derived from an EMBL/GenBank/DDBJ whole genome shotgun (WGS) entry which is preliminary data.</text>
</comment>
<dbReference type="Pfam" id="PF03174">
    <property type="entry name" value="CHB_HEX_C"/>
    <property type="match status" value="1"/>
</dbReference>
<dbReference type="Pfam" id="PF00728">
    <property type="entry name" value="Glyco_hydro_20"/>
    <property type="match status" value="1"/>
</dbReference>
<evidence type="ECO:0000256" key="7">
    <source>
        <dbReference type="SAM" id="MobiDB-lite"/>
    </source>
</evidence>
<feature type="transmembrane region" description="Helical" evidence="8">
    <location>
        <begin position="697"/>
        <end position="715"/>
    </location>
</feature>
<evidence type="ECO:0000256" key="3">
    <source>
        <dbReference type="ARBA" id="ARBA00012663"/>
    </source>
</evidence>
<evidence type="ECO:0000313" key="12">
    <source>
        <dbReference type="EMBL" id="KAJ7372789.1"/>
    </source>
</evidence>
<dbReference type="GO" id="GO:0005975">
    <property type="term" value="P:carbohydrate metabolic process"/>
    <property type="evidence" value="ECO:0007669"/>
    <property type="project" value="InterPro"/>
</dbReference>
<evidence type="ECO:0000256" key="1">
    <source>
        <dbReference type="ARBA" id="ARBA00001231"/>
    </source>
</evidence>
<feature type="domain" description="Beta-hexosaminidase bacterial type N-terminal" evidence="10">
    <location>
        <begin position="99"/>
        <end position="152"/>
    </location>
</feature>
<keyword evidence="8" id="KW-0472">Membrane</keyword>